<dbReference type="EMBL" id="OCND01000005">
    <property type="protein sequence ID" value="SOD54763.1"/>
    <property type="molecule type" value="Genomic_DNA"/>
</dbReference>
<proteinExistence type="predicted"/>
<accession>A0A286D807</accession>
<feature type="domain" description="Pyridoxamine 5'-phosphate oxidase N-terminal" evidence="1">
    <location>
        <begin position="172"/>
        <end position="269"/>
    </location>
</feature>
<organism evidence="2 3">
    <name type="scientific">Pseudoxanthomonas wuyuanensis</name>
    <dbReference type="NCBI Taxonomy" id="1073196"/>
    <lineage>
        <taxon>Bacteria</taxon>
        <taxon>Pseudomonadati</taxon>
        <taxon>Pseudomonadota</taxon>
        <taxon>Gammaproteobacteria</taxon>
        <taxon>Lysobacterales</taxon>
        <taxon>Lysobacteraceae</taxon>
        <taxon>Pseudoxanthomonas</taxon>
    </lineage>
</organism>
<dbReference type="PANTHER" id="PTHR42815:SF2">
    <property type="entry name" value="FAD-BINDING, PUTATIVE (AFU_ORTHOLOGUE AFUA_6G07600)-RELATED"/>
    <property type="match status" value="1"/>
</dbReference>
<dbReference type="InterPro" id="IPR012349">
    <property type="entry name" value="Split_barrel_FMN-bd"/>
</dbReference>
<dbReference type="InterPro" id="IPR011576">
    <property type="entry name" value="Pyridox_Oxase_N"/>
</dbReference>
<evidence type="ECO:0000313" key="3">
    <source>
        <dbReference type="Proteomes" id="UP000219374"/>
    </source>
</evidence>
<dbReference type="Gene3D" id="2.30.110.10">
    <property type="entry name" value="Electron Transport, Fmn-binding Protein, Chain A"/>
    <property type="match status" value="1"/>
</dbReference>
<reference evidence="2 3" key="1">
    <citation type="submission" date="2017-09" db="EMBL/GenBank/DDBJ databases">
        <authorList>
            <person name="Ehlers B."/>
            <person name="Leendertz F.H."/>
        </authorList>
    </citation>
    <scope>NUCLEOTIDE SEQUENCE [LARGE SCALE GENOMIC DNA]</scope>
    <source>
        <strain evidence="2 3">CGMCC 1.10978</strain>
    </source>
</reference>
<keyword evidence="3" id="KW-1185">Reference proteome</keyword>
<sequence>MHKTANFHEGELQAQAMAHESDVAARNGSNVTDHIIRPALPFVRQQKMAYAASVDAVGRVWASVLIGEPGFLEPSEDAGALTIHLDKVVRQLHDPLWDNIEQDGRIGLLLLELQTRKRLKINGQAQRESERLVIQITESVPVCPRYIQRRIIDLLASSDTQMPAGIKQGLMLEPEHLKLLHSIDTFFLATVHKTHGADVTHRGGPPGFVEVLADGRLRIPDYNGNGMFNSAGNVLVDPSAGLVFPDYAQRRMLQLTGRAEMLWDQPDPKGVTGGTGRFWQFQTSAWIQTQLPEQLHSEYVDASPFLPQGL</sequence>
<name>A0A286D807_9GAMM</name>
<gene>
    <name evidence="2" type="ORF">SAMN06296416_10523</name>
</gene>
<dbReference type="PANTHER" id="PTHR42815">
    <property type="entry name" value="FAD-BINDING, PUTATIVE (AFU_ORTHOLOGUE AFUA_6G07600)-RELATED"/>
    <property type="match status" value="1"/>
</dbReference>
<dbReference type="AlphaFoldDB" id="A0A286D807"/>
<dbReference type="Proteomes" id="UP000219374">
    <property type="component" value="Unassembled WGS sequence"/>
</dbReference>
<evidence type="ECO:0000313" key="2">
    <source>
        <dbReference type="EMBL" id="SOD54763.1"/>
    </source>
</evidence>
<dbReference type="SUPFAM" id="SSF50475">
    <property type="entry name" value="FMN-binding split barrel"/>
    <property type="match status" value="1"/>
</dbReference>
<dbReference type="RefSeq" id="WP_162125833.1">
    <property type="nucleotide sequence ID" value="NZ_OCND01000005.1"/>
</dbReference>
<protein>
    <recommendedName>
        <fullName evidence="1">Pyridoxamine 5'-phosphate oxidase N-terminal domain-containing protein</fullName>
    </recommendedName>
</protein>
<evidence type="ECO:0000259" key="1">
    <source>
        <dbReference type="Pfam" id="PF01243"/>
    </source>
</evidence>
<dbReference type="Pfam" id="PF01243">
    <property type="entry name" value="PNPOx_N"/>
    <property type="match status" value="1"/>
</dbReference>